<proteinExistence type="predicted"/>
<dbReference type="EMBL" id="REGN01008838">
    <property type="protein sequence ID" value="RNA02563.1"/>
    <property type="molecule type" value="Genomic_DNA"/>
</dbReference>
<gene>
    <name evidence="1" type="ORF">BpHYR1_021483</name>
</gene>
<comment type="caution">
    <text evidence="1">The sequence shown here is derived from an EMBL/GenBank/DDBJ whole genome shotgun (WGS) entry which is preliminary data.</text>
</comment>
<protein>
    <submittedName>
        <fullName evidence="1">Uncharacterized protein</fullName>
    </submittedName>
</protein>
<sequence length="69" mass="8116">MSSLRFEHTYYLTWFCLKRQVLIPSPSLKTLNHELNLKKSVFKNLFIITKKSVRSSSFKATAPKEKIKI</sequence>
<name>A0A3M7PU82_BRAPC</name>
<dbReference type="AlphaFoldDB" id="A0A3M7PU82"/>
<reference evidence="1 2" key="1">
    <citation type="journal article" date="2018" name="Sci. Rep.">
        <title>Genomic signatures of local adaptation to the degree of environmental predictability in rotifers.</title>
        <authorList>
            <person name="Franch-Gras L."/>
            <person name="Hahn C."/>
            <person name="Garcia-Roger E.M."/>
            <person name="Carmona M.J."/>
            <person name="Serra M."/>
            <person name="Gomez A."/>
        </authorList>
    </citation>
    <scope>NUCLEOTIDE SEQUENCE [LARGE SCALE GENOMIC DNA]</scope>
    <source>
        <strain evidence="1">HYR1</strain>
    </source>
</reference>
<organism evidence="1 2">
    <name type="scientific">Brachionus plicatilis</name>
    <name type="common">Marine rotifer</name>
    <name type="synonym">Brachionus muelleri</name>
    <dbReference type="NCBI Taxonomy" id="10195"/>
    <lineage>
        <taxon>Eukaryota</taxon>
        <taxon>Metazoa</taxon>
        <taxon>Spiralia</taxon>
        <taxon>Gnathifera</taxon>
        <taxon>Rotifera</taxon>
        <taxon>Eurotatoria</taxon>
        <taxon>Monogononta</taxon>
        <taxon>Pseudotrocha</taxon>
        <taxon>Ploima</taxon>
        <taxon>Brachionidae</taxon>
        <taxon>Brachionus</taxon>
    </lineage>
</organism>
<evidence type="ECO:0000313" key="1">
    <source>
        <dbReference type="EMBL" id="RNA02563.1"/>
    </source>
</evidence>
<dbReference type="Proteomes" id="UP000276133">
    <property type="component" value="Unassembled WGS sequence"/>
</dbReference>
<evidence type="ECO:0000313" key="2">
    <source>
        <dbReference type="Proteomes" id="UP000276133"/>
    </source>
</evidence>
<accession>A0A3M7PU82</accession>
<keyword evidence="2" id="KW-1185">Reference proteome</keyword>